<evidence type="ECO:0000313" key="8">
    <source>
        <dbReference type="Proteomes" id="UP000509704"/>
    </source>
</evidence>
<name>A0A7H9AYL3_ZYGMR</name>
<dbReference type="FunFam" id="3.10.110.10:FF:000016">
    <property type="entry name" value="Ubiquitin-conjugating enzyme E2 H"/>
    <property type="match status" value="1"/>
</dbReference>
<keyword evidence="2 4" id="KW-0833">Ubl conjugation pathway</keyword>
<dbReference type="GO" id="GO:0016740">
    <property type="term" value="F:transferase activity"/>
    <property type="evidence" value="ECO:0007669"/>
    <property type="project" value="UniProtKB-KW"/>
</dbReference>
<protein>
    <recommendedName>
        <fullName evidence="6">UBC core domain-containing protein</fullName>
    </recommendedName>
</protein>
<dbReference type="Pfam" id="PF00179">
    <property type="entry name" value="UQ_con"/>
    <property type="match status" value="1"/>
</dbReference>
<organism evidence="7 8">
    <name type="scientific">Zygotorulaspora mrakii</name>
    <name type="common">Zygosaccharomyces mrakii</name>
    <dbReference type="NCBI Taxonomy" id="42260"/>
    <lineage>
        <taxon>Eukaryota</taxon>
        <taxon>Fungi</taxon>
        <taxon>Dikarya</taxon>
        <taxon>Ascomycota</taxon>
        <taxon>Saccharomycotina</taxon>
        <taxon>Saccharomycetes</taxon>
        <taxon>Saccharomycetales</taxon>
        <taxon>Saccharomycetaceae</taxon>
        <taxon>Zygotorulaspora</taxon>
    </lineage>
</organism>
<dbReference type="SMART" id="SM00212">
    <property type="entry name" value="UBCc"/>
    <property type="match status" value="1"/>
</dbReference>
<dbReference type="SUPFAM" id="SSF54495">
    <property type="entry name" value="UBC-like"/>
    <property type="match status" value="1"/>
</dbReference>
<dbReference type="KEGG" id="zmk:HG535_0B03960"/>
<feature type="region of interest" description="Disordered" evidence="5">
    <location>
        <begin position="165"/>
        <end position="226"/>
    </location>
</feature>
<proteinExistence type="inferred from homology"/>
<dbReference type="InterPro" id="IPR023313">
    <property type="entry name" value="UBQ-conjugating_AS"/>
</dbReference>
<gene>
    <name evidence="7" type="ORF">HG535_0B03960</name>
</gene>
<dbReference type="Gene3D" id="3.10.110.10">
    <property type="entry name" value="Ubiquitin Conjugating Enzyme"/>
    <property type="match status" value="1"/>
</dbReference>
<dbReference type="CDD" id="cd23797">
    <property type="entry name" value="UBCc_UBE2H"/>
    <property type="match status" value="1"/>
</dbReference>
<dbReference type="PROSITE" id="PS00183">
    <property type="entry name" value="UBC_1"/>
    <property type="match status" value="1"/>
</dbReference>
<dbReference type="InterPro" id="IPR000608">
    <property type="entry name" value="UBC"/>
</dbReference>
<keyword evidence="1" id="KW-0808">Transferase</keyword>
<feature type="domain" description="UBC core" evidence="6">
    <location>
        <begin position="10"/>
        <end position="155"/>
    </location>
</feature>
<evidence type="ECO:0000313" key="7">
    <source>
        <dbReference type="EMBL" id="QLG71356.1"/>
    </source>
</evidence>
<evidence type="ECO:0000256" key="3">
    <source>
        <dbReference type="PROSITE-ProRule" id="PRU10133"/>
    </source>
</evidence>
<evidence type="ECO:0000256" key="1">
    <source>
        <dbReference type="ARBA" id="ARBA00022679"/>
    </source>
</evidence>
<keyword evidence="4" id="KW-0067">ATP-binding</keyword>
<dbReference type="AlphaFoldDB" id="A0A7H9AYL3"/>
<dbReference type="EMBL" id="CP058605">
    <property type="protein sequence ID" value="QLG71356.1"/>
    <property type="molecule type" value="Genomic_DNA"/>
</dbReference>
<keyword evidence="8" id="KW-1185">Reference proteome</keyword>
<dbReference type="GeneID" id="59235017"/>
<dbReference type="PANTHER" id="PTHR24068">
    <property type="entry name" value="UBIQUITIN-CONJUGATING ENZYME E2"/>
    <property type="match status" value="1"/>
</dbReference>
<keyword evidence="4" id="KW-0547">Nucleotide-binding</keyword>
<dbReference type="OrthoDB" id="269518at2759"/>
<dbReference type="PROSITE" id="PS50127">
    <property type="entry name" value="UBC_2"/>
    <property type="match status" value="1"/>
</dbReference>
<reference evidence="7 8" key="1">
    <citation type="submission" date="2020-07" db="EMBL/GenBank/DDBJ databases">
        <title>The yeast mating-type switching endonuclease HO is a domesticated member of an unorthodox homing genetic element family.</title>
        <authorList>
            <person name="Coughlan A.Y."/>
            <person name="Lombardi L."/>
            <person name="Braun-Galleani S."/>
            <person name="Martos A.R."/>
            <person name="Galeote V."/>
            <person name="Bigey F."/>
            <person name="Dequin S."/>
            <person name="Byrne K.P."/>
            <person name="Wolfe K.H."/>
        </authorList>
    </citation>
    <scope>NUCLEOTIDE SEQUENCE [LARGE SCALE GENOMIC DNA]</scope>
    <source>
        <strain evidence="7 8">NRRL Y-6702</strain>
    </source>
</reference>
<dbReference type="GO" id="GO:0005524">
    <property type="term" value="F:ATP binding"/>
    <property type="evidence" value="ECO:0007669"/>
    <property type="project" value="UniProtKB-UniRule"/>
</dbReference>
<evidence type="ECO:0000259" key="6">
    <source>
        <dbReference type="PROSITE" id="PS50127"/>
    </source>
</evidence>
<evidence type="ECO:0000256" key="5">
    <source>
        <dbReference type="SAM" id="MobiDB-lite"/>
    </source>
</evidence>
<dbReference type="Proteomes" id="UP000509704">
    <property type="component" value="Chromosome 2"/>
</dbReference>
<evidence type="ECO:0000256" key="4">
    <source>
        <dbReference type="RuleBase" id="RU362109"/>
    </source>
</evidence>
<dbReference type="InterPro" id="IPR016135">
    <property type="entry name" value="UBQ-conjugating_enzyme/RWD"/>
</dbReference>
<accession>A0A7H9AYL3</accession>
<evidence type="ECO:0000256" key="2">
    <source>
        <dbReference type="ARBA" id="ARBA00022786"/>
    </source>
</evidence>
<comment type="similarity">
    <text evidence="4">Belongs to the ubiquitin-conjugating enzyme family.</text>
</comment>
<feature type="active site" description="Glycyl thioester intermediate" evidence="3">
    <location>
        <position position="92"/>
    </location>
</feature>
<dbReference type="RefSeq" id="XP_037143084.1">
    <property type="nucleotide sequence ID" value="XM_037287189.1"/>
</dbReference>
<sequence>MQLPSHSSDDSKRRIETDVMKLLMSDHEVELVNNSMQEFHVKFHGPKDTPYEGGAWRLHVELPDNYPYKSPSIGFVNKIFHPNIDVASGSICLDVINSTWSPLYDLKNILEWMIPGLLKEPNGSDPLNNEAATLQLRDKVLYEDKIKEYIEKYASNEKYIQFFGTDDEDDESDSDDEDQDQDSNDEDNDENDYDDDLDDDNIEDGNELSELEELSDIEMSDEETQK</sequence>